<proteinExistence type="inferred from homology"/>
<dbReference type="Proteomes" id="UP000770717">
    <property type="component" value="Unassembled WGS sequence"/>
</dbReference>
<dbReference type="GO" id="GO:0003723">
    <property type="term" value="F:RNA binding"/>
    <property type="evidence" value="ECO:0007669"/>
    <property type="project" value="TreeGrafter"/>
</dbReference>
<dbReference type="GO" id="GO:0042393">
    <property type="term" value="F:histone binding"/>
    <property type="evidence" value="ECO:0007669"/>
    <property type="project" value="TreeGrafter"/>
</dbReference>
<evidence type="ECO:0000256" key="3">
    <source>
        <dbReference type="ARBA" id="ARBA00023242"/>
    </source>
</evidence>
<evidence type="ECO:0000313" key="5">
    <source>
        <dbReference type="EMBL" id="KAG9488547.1"/>
    </source>
</evidence>
<dbReference type="GO" id="GO:0003682">
    <property type="term" value="F:chromatin binding"/>
    <property type="evidence" value="ECO:0007669"/>
    <property type="project" value="TreeGrafter"/>
</dbReference>
<evidence type="ECO:0000313" key="6">
    <source>
        <dbReference type="Proteomes" id="UP000770717"/>
    </source>
</evidence>
<gene>
    <name evidence="5" type="ORF">GDO78_004864</name>
</gene>
<dbReference type="Gene3D" id="2.60.120.340">
    <property type="entry name" value="Nucleoplasmin core domain"/>
    <property type="match status" value="1"/>
</dbReference>
<comment type="similarity">
    <text evidence="2">Belongs to the nucleoplasmin family.</text>
</comment>
<dbReference type="SUPFAM" id="SSF69203">
    <property type="entry name" value="Nucleoplasmin-like core domain"/>
    <property type="match status" value="1"/>
</dbReference>
<dbReference type="GO" id="GO:0005654">
    <property type="term" value="C:nucleoplasm"/>
    <property type="evidence" value="ECO:0007669"/>
    <property type="project" value="TreeGrafter"/>
</dbReference>
<dbReference type="EMBL" id="WNTK01000002">
    <property type="protein sequence ID" value="KAG9488547.1"/>
    <property type="molecule type" value="Genomic_DNA"/>
</dbReference>
<dbReference type="GO" id="GO:0006338">
    <property type="term" value="P:chromatin remodeling"/>
    <property type="evidence" value="ECO:0007669"/>
    <property type="project" value="TreeGrafter"/>
</dbReference>
<dbReference type="AlphaFoldDB" id="A0A8J6FID3"/>
<accession>A0A8J6FID3</accession>
<protein>
    <recommendedName>
        <fullName evidence="4">Nucleoplasmin core domain-containing protein</fullName>
    </recommendedName>
</protein>
<comment type="subcellular location">
    <subcellularLocation>
        <location evidence="1">Nucleus</location>
    </subcellularLocation>
</comment>
<dbReference type="OrthoDB" id="6075101at2759"/>
<organism evidence="5 6">
    <name type="scientific">Eleutherodactylus coqui</name>
    <name type="common">Puerto Rican coqui</name>
    <dbReference type="NCBI Taxonomy" id="57060"/>
    <lineage>
        <taxon>Eukaryota</taxon>
        <taxon>Metazoa</taxon>
        <taxon>Chordata</taxon>
        <taxon>Craniata</taxon>
        <taxon>Vertebrata</taxon>
        <taxon>Euteleostomi</taxon>
        <taxon>Amphibia</taxon>
        <taxon>Batrachia</taxon>
        <taxon>Anura</taxon>
        <taxon>Neobatrachia</taxon>
        <taxon>Hyloidea</taxon>
        <taxon>Eleutherodactylidae</taxon>
        <taxon>Eleutherodactylinae</taxon>
        <taxon>Eleutherodactylus</taxon>
        <taxon>Eleutherodactylus</taxon>
    </lineage>
</organism>
<dbReference type="InterPro" id="IPR036824">
    <property type="entry name" value="Nucleoplasmin_core_dom_sf"/>
</dbReference>
<dbReference type="PANTHER" id="PTHR22747:SF39">
    <property type="entry name" value="NUCLEOPLASMIN CORE DOMAIN-CONTAINING PROTEIN"/>
    <property type="match status" value="1"/>
</dbReference>
<dbReference type="InterPro" id="IPR004301">
    <property type="entry name" value="Nucleoplasmin"/>
</dbReference>
<keyword evidence="6" id="KW-1185">Reference proteome</keyword>
<name>A0A8J6FID3_ELECQ</name>
<feature type="domain" description="Nucleoplasmin core" evidence="4">
    <location>
        <begin position="23"/>
        <end position="120"/>
    </location>
</feature>
<dbReference type="Pfam" id="PF03066">
    <property type="entry name" value="Nucleoplasmin"/>
    <property type="match status" value="1"/>
</dbReference>
<evidence type="ECO:0000256" key="2">
    <source>
        <dbReference type="ARBA" id="ARBA00010744"/>
    </source>
</evidence>
<dbReference type="PANTHER" id="PTHR22747">
    <property type="entry name" value="NUCLEOPLASMIN"/>
    <property type="match status" value="1"/>
</dbReference>
<dbReference type="GO" id="GO:0005737">
    <property type="term" value="C:cytoplasm"/>
    <property type="evidence" value="ECO:0007669"/>
    <property type="project" value="TreeGrafter"/>
</dbReference>
<dbReference type="InterPro" id="IPR024057">
    <property type="entry name" value="Nucleoplasmin_core_dom"/>
</dbReference>
<reference evidence="5" key="1">
    <citation type="thesis" date="2020" institute="ProQuest LLC" country="789 East Eisenhower Parkway, Ann Arbor, MI, USA">
        <title>Comparative Genomics and Chromosome Evolution.</title>
        <authorList>
            <person name="Mudd A.B."/>
        </authorList>
    </citation>
    <scope>NUCLEOTIDE SEQUENCE</scope>
    <source>
        <strain evidence="5">HN-11 Male</strain>
        <tissue evidence="5">Kidney and liver</tissue>
    </source>
</reference>
<dbReference type="GO" id="GO:0005730">
    <property type="term" value="C:nucleolus"/>
    <property type="evidence" value="ECO:0007669"/>
    <property type="project" value="TreeGrafter"/>
</dbReference>
<keyword evidence="3" id="KW-0539">Nucleus</keyword>
<sequence>MSRQHFSLSSIYSELAAKQECEVWGCELSSSCRKFVFDVEDDFRVHLLGLWTICIGNAEDELHLIAVEGDQTQWQQVTVAALRPSLLPMVNVNGLEITPPVSFLLTSGSGPVYISGQHMMLHDFDLSQEENGSLGSSEDLCATLVAADRQKDDSDEEQSSV</sequence>
<comment type="caution">
    <text evidence="5">The sequence shown here is derived from an EMBL/GenBank/DDBJ whole genome shotgun (WGS) entry which is preliminary data.</text>
</comment>
<evidence type="ECO:0000259" key="4">
    <source>
        <dbReference type="Pfam" id="PF03066"/>
    </source>
</evidence>
<evidence type="ECO:0000256" key="1">
    <source>
        <dbReference type="ARBA" id="ARBA00004123"/>
    </source>
</evidence>